<dbReference type="PROSITE" id="PS01264">
    <property type="entry name" value="TBOX_2"/>
    <property type="match status" value="1"/>
</dbReference>
<sequence length="439" mass="49637">MTSSDSKLAGMTSSESIETCAVKMALIEHGLWSRFHAFVNEMIVTKNGRRMFPVLKTSITGLDPTAMYSVMLDFVPVDNNRWKYVNGEWIPGGKPEPHVSSCAYIHPDSPNFGSHWMKQPVGFSRVKLTNKATGNPQQIMLNSLHKYEPRIHIMRVGGAESQQVVASHSFQETRFIAVTAYQNEDVTSLKIKYNPFAKAFLDAKERSGSENYFKDSTKAGSSQNYSRANTWTANQSNPTFNQCQYESGIPPFHYPIPNQPKTTRERRMSRTQRSHPYKPSTTQIYQDFQPTNYPALPNDQWQSSIEGHELDEGHFSLEPVSVDDVTALGFDTPHQGFATNDLLSIEPSYSLDYPQFTTTWSYPTNHMPGYVSNSPIRSLEQPEYFYRGYDVSQQNYVTMTSADVSNVTSSLYETPSPGVMQRPQEDFSIAYTPLTPPSL</sequence>
<dbReference type="PANTHER" id="PTHR11267:SF106">
    <property type="entry name" value="T-RELATED PROTEIN"/>
    <property type="match status" value="1"/>
</dbReference>
<dbReference type="InterPro" id="IPR001699">
    <property type="entry name" value="TF_T-box"/>
</dbReference>
<dbReference type="PROSITE" id="PS01283">
    <property type="entry name" value="TBOX_1"/>
    <property type="match status" value="1"/>
</dbReference>
<evidence type="ECO:0000259" key="9">
    <source>
        <dbReference type="PROSITE" id="PS50252"/>
    </source>
</evidence>
<evidence type="ECO:0000256" key="4">
    <source>
        <dbReference type="ARBA" id="ARBA00023125"/>
    </source>
</evidence>
<dbReference type="STRING" id="7719.ENSCINP00000001477"/>
<reference evidence="10" key="3">
    <citation type="submission" date="2025-09" db="UniProtKB">
        <authorList>
            <consortium name="Ensembl"/>
        </authorList>
    </citation>
    <scope>IDENTIFICATION</scope>
</reference>
<dbReference type="Gene3D" id="2.60.40.820">
    <property type="entry name" value="Transcription factor, T-box"/>
    <property type="match status" value="1"/>
</dbReference>
<dbReference type="AlphaFoldDB" id="F6RP59"/>
<dbReference type="CDD" id="cd20192">
    <property type="entry name" value="T-box_TBXT_TBX19-like"/>
    <property type="match status" value="1"/>
</dbReference>
<evidence type="ECO:0000256" key="2">
    <source>
        <dbReference type="ARBA" id="ARBA00022473"/>
    </source>
</evidence>
<dbReference type="PRINTS" id="PR00938">
    <property type="entry name" value="BRACHYURY"/>
</dbReference>
<dbReference type="GO" id="GO:0045893">
    <property type="term" value="P:positive regulation of DNA-templated transcription"/>
    <property type="evidence" value="ECO:0007669"/>
    <property type="project" value="InterPro"/>
</dbReference>
<dbReference type="HOGENOM" id="CLU_038303_1_1_1"/>
<name>F6RP59_CIOIN</name>
<dbReference type="GO" id="GO:0006357">
    <property type="term" value="P:regulation of transcription by RNA polymerase II"/>
    <property type="evidence" value="ECO:0000318"/>
    <property type="project" value="GO_Central"/>
</dbReference>
<reference evidence="10" key="2">
    <citation type="submission" date="2025-08" db="UniProtKB">
        <authorList>
            <consortium name="Ensembl"/>
        </authorList>
    </citation>
    <scope>IDENTIFICATION</scope>
</reference>
<dbReference type="FunFam" id="2.60.40.820:FF:000002">
    <property type="entry name" value="T-box transcription factor Brachyury"/>
    <property type="match status" value="1"/>
</dbReference>
<dbReference type="Proteomes" id="UP000008144">
    <property type="component" value="Unassembled WGS sequence"/>
</dbReference>
<protein>
    <submittedName>
        <fullName evidence="10">Transcription factor protein</fullName>
    </submittedName>
</protein>
<dbReference type="PANTHER" id="PTHR11267">
    <property type="entry name" value="T-BOX PROTEIN-RELATED"/>
    <property type="match status" value="1"/>
</dbReference>
<evidence type="ECO:0000256" key="5">
    <source>
        <dbReference type="ARBA" id="ARBA00023163"/>
    </source>
</evidence>
<dbReference type="GO" id="GO:0003007">
    <property type="term" value="P:heart morphogenesis"/>
    <property type="evidence" value="ECO:0000318"/>
    <property type="project" value="GO_Central"/>
</dbReference>
<dbReference type="InParanoid" id="F6RP59"/>
<reference evidence="11" key="1">
    <citation type="journal article" date="2002" name="Science">
        <title>The draft genome of Ciona intestinalis: insights into chordate and vertebrate origins.</title>
        <authorList>
            <person name="Dehal P."/>
            <person name="Satou Y."/>
            <person name="Campbell R.K."/>
            <person name="Chapman J."/>
            <person name="Degnan B."/>
            <person name="De Tomaso A."/>
            <person name="Davidson B."/>
            <person name="Di Gregorio A."/>
            <person name="Gelpke M."/>
            <person name="Goodstein D.M."/>
            <person name="Harafuji N."/>
            <person name="Hastings K.E."/>
            <person name="Ho I."/>
            <person name="Hotta K."/>
            <person name="Huang W."/>
            <person name="Kawashima T."/>
            <person name="Lemaire P."/>
            <person name="Martinez D."/>
            <person name="Meinertzhagen I.A."/>
            <person name="Necula S."/>
            <person name="Nonaka M."/>
            <person name="Putnam N."/>
            <person name="Rash S."/>
            <person name="Saiga H."/>
            <person name="Satake M."/>
            <person name="Terry A."/>
            <person name="Yamada L."/>
            <person name="Wang H.G."/>
            <person name="Awazu S."/>
            <person name="Azumi K."/>
            <person name="Boore J."/>
            <person name="Branno M."/>
            <person name="Chin-Bow S."/>
            <person name="DeSantis R."/>
            <person name="Doyle S."/>
            <person name="Francino P."/>
            <person name="Keys D.N."/>
            <person name="Haga S."/>
            <person name="Hayashi H."/>
            <person name="Hino K."/>
            <person name="Imai K.S."/>
            <person name="Inaba K."/>
            <person name="Kano S."/>
            <person name="Kobayashi K."/>
            <person name="Kobayashi M."/>
            <person name="Lee B.I."/>
            <person name="Makabe K.W."/>
            <person name="Manohar C."/>
            <person name="Matassi G."/>
            <person name="Medina M."/>
            <person name="Mochizuki Y."/>
            <person name="Mount S."/>
            <person name="Morishita T."/>
            <person name="Miura S."/>
            <person name="Nakayama A."/>
            <person name="Nishizaka S."/>
            <person name="Nomoto H."/>
            <person name="Ohta F."/>
            <person name="Oishi K."/>
            <person name="Rigoutsos I."/>
            <person name="Sano M."/>
            <person name="Sasaki A."/>
            <person name="Sasakura Y."/>
            <person name="Shoguchi E."/>
            <person name="Shin-i T."/>
            <person name="Spagnuolo A."/>
            <person name="Stainier D."/>
            <person name="Suzuki M.M."/>
            <person name="Tassy O."/>
            <person name="Takatori N."/>
            <person name="Tokuoka M."/>
            <person name="Yagi K."/>
            <person name="Yoshizaki F."/>
            <person name="Wada S."/>
            <person name="Zhang C."/>
            <person name="Hyatt P.D."/>
            <person name="Larimer F."/>
            <person name="Detter C."/>
            <person name="Doggett N."/>
            <person name="Glavina T."/>
            <person name="Hawkins T."/>
            <person name="Richardson P."/>
            <person name="Lucas S."/>
            <person name="Kohara Y."/>
            <person name="Levine M."/>
            <person name="Satoh N."/>
            <person name="Rokhsar D.S."/>
        </authorList>
    </citation>
    <scope>NUCLEOTIDE SEQUENCE [LARGE SCALE GENOMIC DNA]</scope>
</reference>
<keyword evidence="11" id="KW-1185">Reference proteome</keyword>
<comment type="subcellular location">
    <subcellularLocation>
        <location evidence="1 7">Nucleus</location>
    </subcellularLocation>
</comment>
<dbReference type="InterPro" id="IPR046360">
    <property type="entry name" value="T-box_DNA-bd"/>
</dbReference>
<dbReference type="SUPFAM" id="SSF49417">
    <property type="entry name" value="p53-like transcription factors"/>
    <property type="match status" value="1"/>
</dbReference>
<organism evidence="10 11">
    <name type="scientific">Ciona intestinalis</name>
    <name type="common">Transparent sea squirt</name>
    <name type="synonym">Ascidia intestinalis</name>
    <dbReference type="NCBI Taxonomy" id="7719"/>
    <lineage>
        <taxon>Eukaryota</taxon>
        <taxon>Metazoa</taxon>
        <taxon>Chordata</taxon>
        <taxon>Tunicata</taxon>
        <taxon>Ascidiacea</taxon>
        <taxon>Phlebobranchia</taxon>
        <taxon>Cionidae</taxon>
        <taxon>Ciona</taxon>
    </lineage>
</organism>
<dbReference type="InterPro" id="IPR002070">
    <property type="entry name" value="TF_Brachyury"/>
</dbReference>
<dbReference type="PROSITE" id="PS50252">
    <property type="entry name" value="TBOX_3"/>
    <property type="match status" value="1"/>
</dbReference>
<keyword evidence="3" id="KW-0805">Transcription regulation</keyword>
<dbReference type="PRINTS" id="PR00937">
    <property type="entry name" value="TBOX"/>
</dbReference>
<dbReference type="GeneTree" id="ENSGT00940000165229"/>
<dbReference type="GO" id="GO:0001707">
    <property type="term" value="P:mesoderm formation"/>
    <property type="evidence" value="ECO:0000318"/>
    <property type="project" value="GO_Central"/>
</dbReference>
<dbReference type="GO" id="GO:0000981">
    <property type="term" value="F:DNA-binding transcription factor activity, RNA polymerase II-specific"/>
    <property type="evidence" value="ECO:0000318"/>
    <property type="project" value="GO_Central"/>
</dbReference>
<accession>F6RP59</accession>
<keyword evidence="5" id="KW-0804">Transcription</keyword>
<evidence type="ECO:0000256" key="3">
    <source>
        <dbReference type="ARBA" id="ARBA00023015"/>
    </source>
</evidence>
<dbReference type="InterPro" id="IPR036960">
    <property type="entry name" value="T-box_sf"/>
</dbReference>
<dbReference type="GO" id="GO:0001708">
    <property type="term" value="P:cell fate specification"/>
    <property type="evidence" value="ECO:0000318"/>
    <property type="project" value="GO_Central"/>
</dbReference>
<keyword evidence="2" id="KW-0217">Developmental protein</keyword>
<dbReference type="GO" id="GO:0000785">
    <property type="term" value="C:chromatin"/>
    <property type="evidence" value="ECO:0000318"/>
    <property type="project" value="GO_Central"/>
</dbReference>
<dbReference type="InterPro" id="IPR018186">
    <property type="entry name" value="TF_T-box_CS"/>
</dbReference>
<evidence type="ECO:0000256" key="8">
    <source>
        <dbReference type="SAM" id="MobiDB-lite"/>
    </source>
</evidence>
<keyword evidence="6 7" id="KW-0539">Nucleus</keyword>
<evidence type="ECO:0000256" key="7">
    <source>
        <dbReference type="PROSITE-ProRule" id="PRU00201"/>
    </source>
</evidence>
<keyword evidence="4 7" id="KW-0238">DNA-binding</keyword>
<dbReference type="OMA" id="SCAYIHP"/>
<gene>
    <name evidence="10" type="primary">brachyury</name>
</gene>
<dbReference type="SMART" id="SM00425">
    <property type="entry name" value="TBOX"/>
    <property type="match status" value="1"/>
</dbReference>
<feature type="domain" description="T-box" evidence="9">
    <location>
        <begin position="26"/>
        <end position="202"/>
    </location>
</feature>
<dbReference type="InterPro" id="IPR008967">
    <property type="entry name" value="p53-like_TF_DNA-bd_sf"/>
</dbReference>
<dbReference type="GO" id="GO:0000978">
    <property type="term" value="F:RNA polymerase II cis-regulatory region sequence-specific DNA binding"/>
    <property type="evidence" value="ECO:0000318"/>
    <property type="project" value="GO_Central"/>
</dbReference>
<evidence type="ECO:0000313" key="11">
    <source>
        <dbReference type="Proteomes" id="UP000008144"/>
    </source>
</evidence>
<dbReference type="Ensembl" id="ENSCINT00000001477.3">
    <property type="protein sequence ID" value="ENSCINP00000001477.3"/>
    <property type="gene ID" value="ENSCING00000000810.3"/>
</dbReference>
<comment type="caution">
    <text evidence="7">Lacks conserved residue(s) required for the propagation of feature annotation.</text>
</comment>
<evidence type="ECO:0000313" key="10">
    <source>
        <dbReference type="Ensembl" id="ENSCINP00000001477.3"/>
    </source>
</evidence>
<feature type="region of interest" description="Disordered" evidence="8">
    <location>
        <begin position="254"/>
        <end position="281"/>
    </location>
</feature>
<dbReference type="GO" id="GO:0005634">
    <property type="term" value="C:nucleus"/>
    <property type="evidence" value="ECO:0000318"/>
    <property type="project" value="GO_Central"/>
</dbReference>
<dbReference type="Pfam" id="PF00907">
    <property type="entry name" value="T-box"/>
    <property type="match status" value="1"/>
</dbReference>
<evidence type="ECO:0000256" key="6">
    <source>
        <dbReference type="ARBA" id="ARBA00023242"/>
    </source>
</evidence>
<proteinExistence type="predicted"/>
<evidence type="ECO:0000256" key="1">
    <source>
        <dbReference type="ARBA" id="ARBA00004123"/>
    </source>
</evidence>